<dbReference type="Proteomes" id="UP000005237">
    <property type="component" value="Unassembled WGS sequence"/>
</dbReference>
<proteinExistence type="predicted"/>
<evidence type="ECO:0000313" key="2">
    <source>
        <dbReference type="EnsemblMetazoa" id="CJA06858.1"/>
    </source>
</evidence>
<protein>
    <submittedName>
        <fullName evidence="2">Uncharacterized protein</fullName>
    </submittedName>
</protein>
<accession>A0A8R1HQ70</accession>
<dbReference type="AlphaFoldDB" id="A0A8R1HQ70"/>
<sequence length="270" mass="31779">MLNFATFIFFTIISFCLCHIGRSRRHFSDEYRISTPACDVVCEGQWKSEFHVNFHKLYDTEYFEIPLDTTIVKNRANLKLFCSSTTQKYTCLRNECNISRTPWSAEKHICVGHYDNFDRNINCLSLTDKYVQKECSNVCNAIKIELSQLEINRMTEMDFSKQEKNEFIEQNKHCNFIACHQMCHEYVINKICIDSAASARAVVKSYYDAYLNREYTSLNKDDHDELYSSFCRRVTPGQDENAFTANMTRFNNLTLDRMRNDIRSVFSILD</sequence>
<evidence type="ECO:0000256" key="1">
    <source>
        <dbReference type="SAM" id="SignalP"/>
    </source>
</evidence>
<reference evidence="2" key="2">
    <citation type="submission" date="2022-06" db="UniProtKB">
        <authorList>
            <consortium name="EnsemblMetazoa"/>
        </authorList>
    </citation>
    <scope>IDENTIFICATION</scope>
    <source>
        <strain evidence="2">DF5081</strain>
    </source>
</reference>
<keyword evidence="3" id="KW-1185">Reference proteome</keyword>
<dbReference type="PANTHER" id="PTHR36944">
    <property type="entry name" value="PROTEIN CBG02791-RELATED"/>
    <property type="match status" value="1"/>
</dbReference>
<dbReference type="OMA" id="YSSFCRR"/>
<feature type="chain" id="PRO_5035883070" evidence="1">
    <location>
        <begin position="19"/>
        <end position="270"/>
    </location>
</feature>
<dbReference type="PANTHER" id="PTHR36944:SF3">
    <property type="entry name" value="PROTEIN CBG10961"/>
    <property type="match status" value="1"/>
</dbReference>
<dbReference type="EnsemblMetazoa" id="CJA06858.1">
    <property type="protein sequence ID" value="CJA06858.1"/>
    <property type="gene ID" value="WBGene00126062"/>
</dbReference>
<organism evidence="2 3">
    <name type="scientific">Caenorhabditis japonica</name>
    <dbReference type="NCBI Taxonomy" id="281687"/>
    <lineage>
        <taxon>Eukaryota</taxon>
        <taxon>Metazoa</taxon>
        <taxon>Ecdysozoa</taxon>
        <taxon>Nematoda</taxon>
        <taxon>Chromadorea</taxon>
        <taxon>Rhabditida</taxon>
        <taxon>Rhabditina</taxon>
        <taxon>Rhabditomorpha</taxon>
        <taxon>Rhabditoidea</taxon>
        <taxon>Rhabditidae</taxon>
        <taxon>Peloderinae</taxon>
        <taxon>Caenorhabditis</taxon>
    </lineage>
</organism>
<reference evidence="3" key="1">
    <citation type="submission" date="2010-08" db="EMBL/GenBank/DDBJ databases">
        <authorList>
            <consortium name="Caenorhabditis japonica Sequencing Consortium"/>
            <person name="Wilson R.K."/>
        </authorList>
    </citation>
    <scope>NUCLEOTIDE SEQUENCE [LARGE SCALE GENOMIC DNA]</scope>
    <source>
        <strain evidence="3">DF5081</strain>
    </source>
</reference>
<feature type="signal peptide" evidence="1">
    <location>
        <begin position="1"/>
        <end position="18"/>
    </location>
</feature>
<evidence type="ECO:0000313" key="3">
    <source>
        <dbReference type="Proteomes" id="UP000005237"/>
    </source>
</evidence>
<name>A0A8R1HQ70_CAEJA</name>
<keyword evidence="1" id="KW-0732">Signal</keyword>